<gene>
    <name evidence="2" type="ORF">COHA_006529</name>
</gene>
<feature type="compositionally biased region" description="Low complexity" evidence="1">
    <location>
        <begin position="100"/>
        <end position="119"/>
    </location>
</feature>
<feature type="compositionally biased region" description="Low complexity" evidence="1">
    <location>
        <begin position="1"/>
        <end position="17"/>
    </location>
</feature>
<keyword evidence="3" id="KW-1185">Reference proteome</keyword>
<proteinExistence type="predicted"/>
<feature type="compositionally biased region" description="Low complexity" evidence="1">
    <location>
        <begin position="369"/>
        <end position="410"/>
    </location>
</feature>
<sequence>MQPADAEPAAQQPFQAADTTSPVPLTTPLGEDGQAPRTGDHAGAAAMALRPADPRERSPVPAPPPADAVTPGSPAQLKGKTFGAQHGESEAAEVLALLAGDTPGSSSGGPAAVAPATVGPAPPGGAPQTVRASRRFPSASELSPQGAAPQAAAQPVVKAYSLVSINSRVGQATVSIVDYIRRHQDTYLKNTGTGVPERMLRNAFGNNPDTSKALRFLVAENRIVRSGAGGRKDPYSYVLTANADEPLPLTVPGSASRSRGAAGSGQAASQQQGGGPLSPAAAAGMVPIVAPAGMLVPAMVPPGMVAGCVPLLPGATAGAAAAGVTPQAAMLMQMQAAQAAQFAYMQQMQWMYLQQQQQQQQAAAAQAQQQQQVPGAQPEQQAPAAQAEPTAAAAGSEPQPEMQQEQQEQPLKAEQTPEPVLAAPGHEQQQLLPQLTDEHGGGLL</sequence>
<evidence type="ECO:0000256" key="1">
    <source>
        <dbReference type="SAM" id="MobiDB-lite"/>
    </source>
</evidence>
<organism evidence="2 3">
    <name type="scientific">Chlorella ohadii</name>
    <dbReference type="NCBI Taxonomy" id="2649997"/>
    <lineage>
        <taxon>Eukaryota</taxon>
        <taxon>Viridiplantae</taxon>
        <taxon>Chlorophyta</taxon>
        <taxon>core chlorophytes</taxon>
        <taxon>Trebouxiophyceae</taxon>
        <taxon>Chlorellales</taxon>
        <taxon>Chlorellaceae</taxon>
        <taxon>Chlorella clade</taxon>
        <taxon>Chlorella</taxon>
    </lineage>
</organism>
<name>A0AAD5DKP6_9CHLO</name>
<feature type="region of interest" description="Disordered" evidence="1">
    <location>
        <begin position="248"/>
        <end position="279"/>
    </location>
</feature>
<feature type="region of interest" description="Disordered" evidence="1">
    <location>
        <begin position="369"/>
        <end position="444"/>
    </location>
</feature>
<comment type="caution">
    <text evidence="2">The sequence shown here is derived from an EMBL/GenBank/DDBJ whole genome shotgun (WGS) entry which is preliminary data.</text>
</comment>
<reference evidence="2" key="1">
    <citation type="submission" date="2020-11" db="EMBL/GenBank/DDBJ databases">
        <title>Chlorella ohadii genome sequencing and assembly.</title>
        <authorList>
            <person name="Murik O."/>
            <person name="Treves H."/>
            <person name="Kedem I."/>
            <person name="Shotland Y."/>
            <person name="Kaplan A."/>
        </authorList>
    </citation>
    <scope>NUCLEOTIDE SEQUENCE</scope>
    <source>
        <strain evidence="2">1</strain>
    </source>
</reference>
<evidence type="ECO:0000313" key="2">
    <source>
        <dbReference type="EMBL" id="KAI7839725.1"/>
    </source>
</evidence>
<dbReference type="AlphaFoldDB" id="A0AAD5DKP6"/>
<feature type="compositionally biased region" description="Low complexity" evidence="1">
    <location>
        <begin position="253"/>
        <end position="279"/>
    </location>
</feature>
<dbReference type="EMBL" id="JADXDR010000095">
    <property type="protein sequence ID" value="KAI7839725.1"/>
    <property type="molecule type" value="Genomic_DNA"/>
</dbReference>
<accession>A0AAD5DKP6</accession>
<feature type="region of interest" description="Disordered" evidence="1">
    <location>
        <begin position="1"/>
        <end position="87"/>
    </location>
</feature>
<evidence type="ECO:0000313" key="3">
    <source>
        <dbReference type="Proteomes" id="UP001205105"/>
    </source>
</evidence>
<dbReference type="Proteomes" id="UP001205105">
    <property type="component" value="Unassembled WGS sequence"/>
</dbReference>
<protein>
    <submittedName>
        <fullName evidence="2">Uncharacterized protein</fullName>
    </submittedName>
</protein>
<feature type="region of interest" description="Disordered" evidence="1">
    <location>
        <begin position="100"/>
        <end position="150"/>
    </location>
</feature>